<keyword evidence="3" id="KW-0378">Hydrolase</keyword>
<evidence type="ECO:0000256" key="1">
    <source>
        <dbReference type="ARBA" id="ARBA00009625"/>
    </source>
</evidence>
<evidence type="ECO:0000313" key="7">
    <source>
        <dbReference type="EMBL" id="CRK85120.1"/>
    </source>
</evidence>
<dbReference type="Pfam" id="PF03308">
    <property type="entry name" value="MeaB"/>
    <property type="match status" value="1"/>
</dbReference>
<comment type="similarity">
    <text evidence="1">Belongs to the SIMIBI class G3E GTPase family. ArgK/MeaB subfamily.</text>
</comment>
<evidence type="ECO:0000256" key="5">
    <source>
        <dbReference type="ARBA" id="ARBA00023186"/>
    </source>
</evidence>
<dbReference type="OrthoDB" id="9778292at2"/>
<keyword evidence="5" id="KW-0143">Chaperone</keyword>
<dbReference type="PANTHER" id="PTHR43087:SF1">
    <property type="entry name" value="LAO_AO TRANSPORT SYSTEM ATPASE"/>
    <property type="match status" value="1"/>
</dbReference>
<sequence>MECEEGTKIRTIAIDQLVSGIKMQSQKDLARAITIVENQQEHYLELVSKLYFLSGNSHIIGITGSPGTGKSSLVDKLASRLQRSGKKVAVLAIDPSSPFSNGAILGDRIRMATVQQSHDIFVRSLASRGNVGGLTKSVRHITTLLEAFGFDYILIETVGSGQTEIEIMNLSHTTLVVVAPGLGDEIQAQKAGIMEIADVFVVNKADLPNSAITVRHITQMIHSEAVLNRKQVPVLPTSAVTESGIDELINSIEERWQSINLTGERSEIEMKHVKYKLAESLKEKILCYLDETILKSTEWSETVYKVKQKLTDPEKAAETIFNKHFNMNHLDQTWRGE</sequence>
<keyword evidence="8" id="KW-1185">Reference proteome</keyword>
<dbReference type="EMBL" id="CVRB01000006">
    <property type="protein sequence ID" value="CRK85120.1"/>
    <property type="molecule type" value="Genomic_DNA"/>
</dbReference>
<dbReference type="SMART" id="SM00382">
    <property type="entry name" value="AAA"/>
    <property type="match status" value="1"/>
</dbReference>
<accession>A0A0U1P4E7</accession>
<dbReference type="GO" id="GO:0005525">
    <property type="term" value="F:GTP binding"/>
    <property type="evidence" value="ECO:0007669"/>
    <property type="project" value="UniProtKB-KW"/>
</dbReference>
<feature type="domain" description="AAA+ ATPase" evidence="6">
    <location>
        <begin position="56"/>
        <end position="227"/>
    </location>
</feature>
<dbReference type="STRING" id="1499688.BN000_05180"/>
<dbReference type="SUPFAM" id="SSF52540">
    <property type="entry name" value="P-loop containing nucleoside triphosphate hydrolases"/>
    <property type="match status" value="1"/>
</dbReference>
<dbReference type="InterPro" id="IPR052040">
    <property type="entry name" value="GTPase/Isobutyryl-CoA_mutase"/>
</dbReference>
<evidence type="ECO:0000256" key="2">
    <source>
        <dbReference type="ARBA" id="ARBA00022741"/>
    </source>
</evidence>
<dbReference type="InterPro" id="IPR005129">
    <property type="entry name" value="GTPase_ArgK"/>
</dbReference>
<proteinExistence type="inferred from homology"/>
<evidence type="ECO:0000313" key="8">
    <source>
        <dbReference type="Proteomes" id="UP000199087"/>
    </source>
</evidence>
<dbReference type="NCBIfam" id="TIGR00750">
    <property type="entry name" value="lao"/>
    <property type="match status" value="1"/>
</dbReference>
<evidence type="ECO:0000256" key="3">
    <source>
        <dbReference type="ARBA" id="ARBA00022801"/>
    </source>
</evidence>
<dbReference type="CDD" id="cd03114">
    <property type="entry name" value="MMAA-like"/>
    <property type="match status" value="1"/>
</dbReference>
<dbReference type="Gene3D" id="3.40.50.300">
    <property type="entry name" value="P-loop containing nucleotide triphosphate hydrolases"/>
    <property type="match status" value="1"/>
</dbReference>
<evidence type="ECO:0000256" key="4">
    <source>
        <dbReference type="ARBA" id="ARBA00023134"/>
    </source>
</evidence>
<protein>
    <submittedName>
        <fullName evidence="7">LAO/AO transporter ATPase</fullName>
    </submittedName>
</protein>
<evidence type="ECO:0000259" key="6">
    <source>
        <dbReference type="SMART" id="SM00382"/>
    </source>
</evidence>
<name>A0A0U1P4E7_9BACI</name>
<reference evidence="8" key="1">
    <citation type="submission" date="2015-05" db="EMBL/GenBank/DDBJ databases">
        <authorList>
            <person name="Urmite Genomes"/>
        </authorList>
    </citation>
    <scope>NUCLEOTIDE SEQUENCE [LARGE SCALE GENOMIC DNA]</scope>
    <source>
        <strain evidence="8">LF1</strain>
    </source>
</reference>
<keyword evidence="2" id="KW-0547">Nucleotide-binding</keyword>
<dbReference type="InterPro" id="IPR027417">
    <property type="entry name" value="P-loop_NTPase"/>
</dbReference>
<organism evidence="7 8">
    <name type="scientific">Neobacillus massiliamazoniensis</name>
    <dbReference type="NCBI Taxonomy" id="1499688"/>
    <lineage>
        <taxon>Bacteria</taxon>
        <taxon>Bacillati</taxon>
        <taxon>Bacillota</taxon>
        <taxon>Bacilli</taxon>
        <taxon>Bacillales</taxon>
        <taxon>Bacillaceae</taxon>
        <taxon>Neobacillus</taxon>
    </lineage>
</organism>
<gene>
    <name evidence="7" type="ORF">BN000_05180</name>
</gene>
<dbReference type="AlphaFoldDB" id="A0A0U1P4E7"/>
<dbReference type="Proteomes" id="UP000199087">
    <property type="component" value="Unassembled WGS sequence"/>
</dbReference>
<keyword evidence="4" id="KW-0342">GTP-binding</keyword>
<dbReference type="GO" id="GO:0003924">
    <property type="term" value="F:GTPase activity"/>
    <property type="evidence" value="ECO:0007669"/>
    <property type="project" value="InterPro"/>
</dbReference>
<dbReference type="InterPro" id="IPR003593">
    <property type="entry name" value="AAA+_ATPase"/>
</dbReference>
<dbReference type="PANTHER" id="PTHR43087">
    <property type="entry name" value="LYSINE/ARGININE/ORNITHINE TRANSPORT SYSTEM KINASE"/>
    <property type="match status" value="1"/>
</dbReference>